<comment type="caution">
    <text evidence="1">The sequence shown here is derived from an EMBL/GenBank/DDBJ whole genome shotgun (WGS) entry which is preliminary data.</text>
</comment>
<gene>
    <name evidence="1" type="ORF">MLD38_002554</name>
</gene>
<name>A0ACB9RZQ8_9MYRT</name>
<proteinExistence type="predicted"/>
<protein>
    <submittedName>
        <fullName evidence="1">Uncharacterized protein</fullName>
    </submittedName>
</protein>
<evidence type="ECO:0000313" key="1">
    <source>
        <dbReference type="EMBL" id="KAI4384389.1"/>
    </source>
</evidence>
<organism evidence="1 2">
    <name type="scientific">Melastoma candidum</name>
    <dbReference type="NCBI Taxonomy" id="119954"/>
    <lineage>
        <taxon>Eukaryota</taxon>
        <taxon>Viridiplantae</taxon>
        <taxon>Streptophyta</taxon>
        <taxon>Embryophyta</taxon>
        <taxon>Tracheophyta</taxon>
        <taxon>Spermatophyta</taxon>
        <taxon>Magnoliopsida</taxon>
        <taxon>eudicotyledons</taxon>
        <taxon>Gunneridae</taxon>
        <taxon>Pentapetalae</taxon>
        <taxon>rosids</taxon>
        <taxon>malvids</taxon>
        <taxon>Myrtales</taxon>
        <taxon>Melastomataceae</taxon>
        <taxon>Melastomatoideae</taxon>
        <taxon>Melastomateae</taxon>
        <taxon>Melastoma</taxon>
    </lineage>
</organism>
<sequence length="91" mass="10233">MATRGKVRRHGQDLNCDEVKSYRPALLIITAVTLFGAFVSVLLAVRTREFYGGDIYKKFREEAKEADTEMTLSSAVNNNNNNVVHVETKGR</sequence>
<dbReference type="EMBL" id="CM042881">
    <property type="protein sequence ID" value="KAI4384389.1"/>
    <property type="molecule type" value="Genomic_DNA"/>
</dbReference>
<reference evidence="2" key="1">
    <citation type="journal article" date="2023" name="Front. Plant Sci.">
        <title>Chromosomal-level genome assembly of Melastoma candidum provides insights into trichome evolution.</title>
        <authorList>
            <person name="Zhong Y."/>
            <person name="Wu W."/>
            <person name="Sun C."/>
            <person name="Zou P."/>
            <person name="Liu Y."/>
            <person name="Dai S."/>
            <person name="Zhou R."/>
        </authorList>
    </citation>
    <scope>NUCLEOTIDE SEQUENCE [LARGE SCALE GENOMIC DNA]</scope>
</reference>
<keyword evidence="2" id="KW-1185">Reference proteome</keyword>
<evidence type="ECO:0000313" key="2">
    <source>
        <dbReference type="Proteomes" id="UP001057402"/>
    </source>
</evidence>
<dbReference type="Proteomes" id="UP001057402">
    <property type="component" value="Chromosome 2"/>
</dbReference>
<accession>A0ACB9RZQ8</accession>